<proteinExistence type="predicted"/>
<dbReference type="NCBIfam" id="TIGR04061">
    <property type="entry name" value="AZL_007950_fam"/>
    <property type="match status" value="1"/>
</dbReference>
<dbReference type="InterPro" id="IPR023973">
    <property type="entry name" value="MbnC-like"/>
</dbReference>
<dbReference type="EMBL" id="AP027143">
    <property type="protein sequence ID" value="BDV36042.1"/>
    <property type="molecule type" value="Genomic_DNA"/>
</dbReference>
<name>A0ABN6VLQ9_9HYPH</name>
<evidence type="ECO:0000313" key="1">
    <source>
        <dbReference type="EMBL" id="BDV36042.1"/>
    </source>
</evidence>
<organism evidence="1 2">
    <name type="scientific">Methylocystis iwaonis</name>
    <dbReference type="NCBI Taxonomy" id="2885079"/>
    <lineage>
        <taxon>Bacteria</taxon>
        <taxon>Pseudomonadati</taxon>
        <taxon>Pseudomonadota</taxon>
        <taxon>Alphaproteobacteria</taxon>
        <taxon>Hyphomicrobiales</taxon>
        <taxon>Methylocystaceae</taxon>
        <taxon>Methylocystis</taxon>
    </lineage>
</organism>
<reference evidence="1 2" key="1">
    <citation type="journal article" date="2023" name="Int. J. Syst. Evol. Microbiol.">
        <title>Methylocystis iwaonis sp. nov., a type II methane-oxidizing bacterium from surface soil of a rice paddy field in Japan, and emended description of the genus Methylocystis (ex Whittenbury et al. 1970) Bowman et al. 1993.</title>
        <authorList>
            <person name="Kaise H."/>
            <person name="Sawadogo J.B."/>
            <person name="Alam M.S."/>
            <person name="Ueno C."/>
            <person name="Dianou D."/>
            <person name="Shinjo R."/>
            <person name="Asakawa S."/>
        </authorList>
    </citation>
    <scope>NUCLEOTIDE SEQUENCE [LARGE SCALE GENOMIC DNA]</scope>
    <source>
        <strain evidence="1 2">SS37A-Re</strain>
    </source>
</reference>
<dbReference type="NCBIfam" id="TIGR04160">
    <property type="entry name" value="methbact_MbnC"/>
    <property type="match status" value="1"/>
</dbReference>
<accession>A0ABN6VLQ9</accession>
<evidence type="ECO:0000313" key="2">
    <source>
        <dbReference type="Proteomes" id="UP001317629"/>
    </source>
</evidence>
<sequence>MNLSYPPTRADRDLYPALMSIEESENFPRDHKSFVRIDTSLRVYWHTLFDICPDLLTLSGPDGMAIFRPFMAWAARRRLAFDWSFYLWVYVWLQESEFRDRLDRDGLLQTIMGASAARWAILDRSKDCGIVIGCADTSDLVVGWKCHSIRGGRQIELIEPEEALPPPANTFGYFTQPDFELGGFPGWQGLSR</sequence>
<evidence type="ECO:0008006" key="3">
    <source>
        <dbReference type="Google" id="ProtNLM"/>
    </source>
</evidence>
<geneLocation type="plasmid" evidence="1 2">
    <name>pSS37A-Re-1</name>
</geneLocation>
<protein>
    <recommendedName>
        <fullName evidence="3">Methanobactin biosynthesis cassette protein MbnC</fullName>
    </recommendedName>
</protein>
<keyword evidence="2" id="KW-1185">Reference proteome</keyword>
<dbReference type="RefSeq" id="WP_281932326.1">
    <property type="nucleotide sequence ID" value="NZ_AP027143.1"/>
</dbReference>
<dbReference type="Proteomes" id="UP001317629">
    <property type="component" value="Plasmid pSS37A-Re-1"/>
</dbReference>
<keyword evidence="1" id="KW-0614">Plasmid</keyword>
<gene>
    <name evidence="1" type="ORF">SS37A_35720</name>
</gene>